<dbReference type="Proteomes" id="UP001059617">
    <property type="component" value="Chromosome"/>
</dbReference>
<evidence type="ECO:0000256" key="4">
    <source>
        <dbReference type="ARBA" id="ARBA00022692"/>
    </source>
</evidence>
<evidence type="ECO:0000256" key="3">
    <source>
        <dbReference type="ARBA" id="ARBA00022475"/>
    </source>
</evidence>
<dbReference type="PROSITE" id="PS50928">
    <property type="entry name" value="ABC_TM1"/>
    <property type="match status" value="1"/>
</dbReference>
<keyword evidence="4 7" id="KW-0812">Transmembrane</keyword>
<feature type="domain" description="ABC transmembrane type-1" evidence="8">
    <location>
        <begin position="44"/>
        <end position="224"/>
    </location>
</feature>
<gene>
    <name evidence="9" type="ORF">Dfulv_34525</name>
</gene>
<evidence type="ECO:0000313" key="9">
    <source>
        <dbReference type="EMBL" id="UWP80250.1"/>
    </source>
</evidence>
<evidence type="ECO:0000313" key="10">
    <source>
        <dbReference type="Proteomes" id="UP001059617"/>
    </source>
</evidence>
<dbReference type="SUPFAM" id="SSF161098">
    <property type="entry name" value="MetI-like"/>
    <property type="match status" value="1"/>
</dbReference>
<evidence type="ECO:0000259" key="8">
    <source>
        <dbReference type="PROSITE" id="PS50928"/>
    </source>
</evidence>
<protein>
    <submittedName>
        <fullName evidence="9">ABC transporter permease</fullName>
    </submittedName>
</protein>
<feature type="transmembrane region" description="Helical" evidence="7">
    <location>
        <begin position="110"/>
        <end position="132"/>
    </location>
</feature>
<accession>A0ABY5VSJ0</accession>
<feature type="transmembrane region" description="Helical" evidence="7">
    <location>
        <begin position="84"/>
        <end position="104"/>
    </location>
</feature>
<evidence type="ECO:0000256" key="1">
    <source>
        <dbReference type="ARBA" id="ARBA00004651"/>
    </source>
</evidence>
<evidence type="ECO:0000256" key="6">
    <source>
        <dbReference type="ARBA" id="ARBA00023136"/>
    </source>
</evidence>
<dbReference type="EMBL" id="CP073720">
    <property type="protein sequence ID" value="UWP80250.1"/>
    <property type="molecule type" value="Genomic_DNA"/>
</dbReference>
<name>A0ABY5VSJ0_9ACTN</name>
<organism evidence="9 10">
    <name type="scientific">Dactylosporangium fulvum</name>
    <dbReference type="NCBI Taxonomy" id="53359"/>
    <lineage>
        <taxon>Bacteria</taxon>
        <taxon>Bacillati</taxon>
        <taxon>Actinomycetota</taxon>
        <taxon>Actinomycetes</taxon>
        <taxon>Micromonosporales</taxon>
        <taxon>Micromonosporaceae</taxon>
        <taxon>Dactylosporangium</taxon>
    </lineage>
</organism>
<evidence type="ECO:0000256" key="2">
    <source>
        <dbReference type="ARBA" id="ARBA00022448"/>
    </source>
</evidence>
<sequence length="237" mass="25282">MLLAAWQLLADTNIANKAFSSSPRLVWLSLVDYFKPGGTGWGDLAVSGKEFLYGFGISVAVGVPVGLLMGWYRIIDAVSNPVLIFLNIAPRIAIAPLFVIWFGIGTASKVWVVVISAIVPIITSARAGVVTLERSLVAMSRSYGSSDLRVLRTVVLPAAVPAISSGMRLGIGQAWLGVVLAEYIASTKGLGFVVVTSAANLNTDRLFVEVVVISALGLLATTIVARVEKYMDRWRTS</sequence>
<dbReference type="PANTHER" id="PTHR30151:SF0">
    <property type="entry name" value="ABC TRANSPORTER PERMEASE PROTEIN MJ0413-RELATED"/>
    <property type="match status" value="1"/>
</dbReference>
<dbReference type="InterPro" id="IPR035906">
    <property type="entry name" value="MetI-like_sf"/>
</dbReference>
<evidence type="ECO:0000256" key="5">
    <source>
        <dbReference type="ARBA" id="ARBA00022989"/>
    </source>
</evidence>
<dbReference type="Gene3D" id="1.10.3720.10">
    <property type="entry name" value="MetI-like"/>
    <property type="match status" value="1"/>
</dbReference>
<reference evidence="9" key="2">
    <citation type="submission" date="2022-09" db="EMBL/GenBank/DDBJ databases">
        <title>Biosynthetic gene clusters of Dactylosporangioum fulvum.</title>
        <authorList>
            <person name="Caradec T."/>
        </authorList>
    </citation>
    <scope>NUCLEOTIDE SEQUENCE</scope>
    <source>
        <strain evidence="9">NRRL B-16292</strain>
    </source>
</reference>
<dbReference type="RefSeq" id="WP_259858008.1">
    <property type="nucleotide sequence ID" value="NZ_BAAAST010000007.1"/>
</dbReference>
<comment type="subcellular location">
    <subcellularLocation>
        <location evidence="1 7">Cell membrane</location>
        <topology evidence="1 7">Multi-pass membrane protein</topology>
    </subcellularLocation>
</comment>
<feature type="transmembrane region" description="Helical" evidence="7">
    <location>
        <begin position="174"/>
        <end position="194"/>
    </location>
</feature>
<reference evidence="9" key="1">
    <citation type="submission" date="2021-04" db="EMBL/GenBank/DDBJ databases">
        <authorList>
            <person name="Hartkoorn R.C."/>
            <person name="Beaudoing E."/>
            <person name="Hot D."/>
        </authorList>
    </citation>
    <scope>NUCLEOTIDE SEQUENCE</scope>
    <source>
        <strain evidence="9">NRRL B-16292</strain>
    </source>
</reference>
<keyword evidence="5 7" id="KW-1133">Transmembrane helix</keyword>
<keyword evidence="3" id="KW-1003">Cell membrane</keyword>
<dbReference type="InterPro" id="IPR000515">
    <property type="entry name" value="MetI-like"/>
</dbReference>
<keyword evidence="2 7" id="KW-0813">Transport</keyword>
<proteinExistence type="inferred from homology"/>
<dbReference type="CDD" id="cd06261">
    <property type="entry name" value="TM_PBP2"/>
    <property type="match status" value="1"/>
</dbReference>
<feature type="transmembrane region" description="Helical" evidence="7">
    <location>
        <begin position="206"/>
        <end position="227"/>
    </location>
</feature>
<keyword evidence="10" id="KW-1185">Reference proteome</keyword>
<keyword evidence="6 7" id="KW-0472">Membrane</keyword>
<dbReference type="PANTHER" id="PTHR30151">
    <property type="entry name" value="ALKANE SULFONATE ABC TRANSPORTER-RELATED, MEMBRANE SUBUNIT"/>
    <property type="match status" value="1"/>
</dbReference>
<comment type="similarity">
    <text evidence="7">Belongs to the binding-protein-dependent transport system permease family.</text>
</comment>
<dbReference type="Pfam" id="PF00528">
    <property type="entry name" value="BPD_transp_1"/>
    <property type="match status" value="1"/>
</dbReference>
<evidence type="ECO:0000256" key="7">
    <source>
        <dbReference type="RuleBase" id="RU363032"/>
    </source>
</evidence>
<feature type="transmembrane region" description="Helical" evidence="7">
    <location>
        <begin position="51"/>
        <end position="72"/>
    </location>
</feature>